<proteinExistence type="predicted"/>
<comment type="caution">
    <text evidence="3">The sequence shown here is derived from an EMBL/GenBank/DDBJ whole genome shotgun (WGS) entry which is preliminary data.</text>
</comment>
<reference evidence="3 4" key="1">
    <citation type="journal article" date="2019" name="Int. J. Syst. Evol. Microbiol.">
        <title>The Global Catalogue of Microorganisms (GCM) 10K type strain sequencing project: providing services to taxonomists for standard genome sequencing and annotation.</title>
        <authorList>
            <consortium name="The Broad Institute Genomics Platform"/>
            <consortium name="The Broad Institute Genome Sequencing Center for Infectious Disease"/>
            <person name="Wu L."/>
            <person name="Ma J."/>
        </authorList>
    </citation>
    <scope>NUCLEOTIDE SEQUENCE [LARGE SCALE GENOMIC DNA]</scope>
    <source>
        <strain evidence="3 4">JCM 4524</strain>
    </source>
</reference>
<evidence type="ECO:0000313" key="3">
    <source>
        <dbReference type="EMBL" id="GAA2663293.1"/>
    </source>
</evidence>
<name>A0ABN3RXL6_9ACTN</name>
<keyword evidence="2" id="KW-0472">Membrane</keyword>
<protein>
    <submittedName>
        <fullName evidence="3">Uncharacterized protein</fullName>
    </submittedName>
</protein>
<sequence length="276" mass="28664">MAEYEGEGDARTDALLAAITDEPLPQEALDDPEFMAEHRAALADVAALREQLLFMGEALAAESERSQAAPVSPGPAGVKAPGPAEVKAKPPKPAARSWQPRRYAGLALGALVVAMGTTLLGGLVWLGVQNGGGGDAGASSADSAAGRAEGGGDDTAADSGEKPFSPEMYIACSKVLVEGTVQNVTPRDDGDVRVVLEVKRYLRPERTVAEHPTIAVNLYGSARADLKVGVDALVRVPIHTQEPQDWKVGPEAAEDRDGLVDALPGAHGLKCPPPEE</sequence>
<feature type="region of interest" description="Disordered" evidence="1">
    <location>
        <begin position="65"/>
        <end position="97"/>
    </location>
</feature>
<keyword evidence="2" id="KW-1133">Transmembrane helix</keyword>
<dbReference type="RefSeq" id="WP_344396788.1">
    <property type="nucleotide sequence ID" value="NZ_BAAASJ010000124.1"/>
</dbReference>
<evidence type="ECO:0000313" key="4">
    <source>
        <dbReference type="Proteomes" id="UP001500151"/>
    </source>
</evidence>
<gene>
    <name evidence="3" type="ORF">GCM10010307_83280</name>
</gene>
<keyword evidence="2" id="KW-0812">Transmembrane</keyword>
<evidence type="ECO:0000256" key="1">
    <source>
        <dbReference type="SAM" id="MobiDB-lite"/>
    </source>
</evidence>
<keyword evidence="4" id="KW-1185">Reference proteome</keyword>
<evidence type="ECO:0000256" key="2">
    <source>
        <dbReference type="SAM" id="Phobius"/>
    </source>
</evidence>
<dbReference type="Proteomes" id="UP001500151">
    <property type="component" value="Unassembled WGS sequence"/>
</dbReference>
<feature type="compositionally biased region" description="Low complexity" evidence="1">
    <location>
        <begin position="68"/>
        <end position="85"/>
    </location>
</feature>
<feature type="transmembrane region" description="Helical" evidence="2">
    <location>
        <begin position="106"/>
        <end position="128"/>
    </location>
</feature>
<accession>A0ABN3RXL6</accession>
<dbReference type="EMBL" id="BAAASJ010000124">
    <property type="protein sequence ID" value="GAA2663293.1"/>
    <property type="molecule type" value="Genomic_DNA"/>
</dbReference>
<organism evidence="3 4">
    <name type="scientific">Streptomyces vastus</name>
    <dbReference type="NCBI Taxonomy" id="285451"/>
    <lineage>
        <taxon>Bacteria</taxon>
        <taxon>Bacillati</taxon>
        <taxon>Actinomycetota</taxon>
        <taxon>Actinomycetes</taxon>
        <taxon>Kitasatosporales</taxon>
        <taxon>Streptomycetaceae</taxon>
        <taxon>Streptomyces</taxon>
    </lineage>
</organism>
<feature type="region of interest" description="Disordered" evidence="1">
    <location>
        <begin position="135"/>
        <end position="163"/>
    </location>
</feature>
<feature type="compositionally biased region" description="Low complexity" evidence="1">
    <location>
        <begin position="137"/>
        <end position="147"/>
    </location>
</feature>